<accession>A0AAV7XEL3</accession>
<dbReference type="EMBL" id="JAPTSV010000010">
    <property type="protein sequence ID" value="KAJ1523132.1"/>
    <property type="molecule type" value="Genomic_DNA"/>
</dbReference>
<dbReference type="AlphaFoldDB" id="A0AAV7XEL3"/>
<protein>
    <submittedName>
        <fullName evidence="1">Uncharacterized protein</fullName>
    </submittedName>
</protein>
<keyword evidence="2" id="KW-1185">Reference proteome</keyword>
<gene>
    <name evidence="1" type="ORF">ONE63_001025</name>
</gene>
<organism evidence="1 2">
    <name type="scientific">Megalurothrips usitatus</name>
    <name type="common">bean blossom thrips</name>
    <dbReference type="NCBI Taxonomy" id="439358"/>
    <lineage>
        <taxon>Eukaryota</taxon>
        <taxon>Metazoa</taxon>
        <taxon>Ecdysozoa</taxon>
        <taxon>Arthropoda</taxon>
        <taxon>Hexapoda</taxon>
        <taxon>Insecta</taxon>
        <taxon>Pterygota</taxon>
        <taxon>Neoptera</taxon>
        <taxon>Paraneoptera</taxon>
        <taxon>Thysanoptera</taxon>
        <taxon>Terebrantia</taxon>
        <taxon>Thripoidea</taxon>
        <taxon>Thripidae</taxon>
        <taxon>Megalurothrips</taxon>
    </lineage>
</organism>
<evidence type="ECO:0000313" key="2">
    <source>
        <dbReference type="Proteomes" id="UP001075354"/>
    </source>
</evidence>
<name>A0AAV7XEL3_9NEOP</name>
<sequence length="349" mass="39833">MRHVLKRFLELPNVFSSIQDYLEKLGQNPGKLSNVVQGTLLDAFEYGPSDICNRIPVLHCKVSALQDCSRNLSASEYLCLARYLCLMVGDLIPEGNQVWKLHLILREIVEILTSPVIDCNIKLYIQTLVEEHHKLYINCFGHLKPKHHFLIHHPALLEGIGPVVHLSTLASERNHRRGKKYARVSNSRVNTAKPVAVKFQLMLSKRLSRPDNFGVRVETFKVQNVRLHLLPNYLAIAESVPLNADEVVCTCKKVEVSGTMYCLKMVIVISIGDLMPSFGRITNIFIVNDDVYLVVKKFETVGFVNHYFSYEIRETEVFVCLRQQDMISHVPLWAREVNGFEVVCLKHGL</sequence>
<reference evidence="1" key="1">
    <citation type="submission" date="2022-12" db="EMBL/GenBank/DDBJ databases">
        <title>Chromosome-level genome assembly of the bean flower thrips Megalurothrips usitatus.</title>
        <authorList>
            <person name="Ma L."/>
            <person name="Liu Q."/>
            <person name="Li H."/>
            <person name="Cai W."/>
        </authorList>
    </citation>
    <scope>NUCLEOTIDE SEQUENCE</scope>
    <source>
        <strain evidence="1">Cailab_2022a</strain>
    </source>
</reference>
<comment type="caution">
    <text evidence="1">The sequence shown here is derived from an EMBL/GenBank/DDBJ whole genome shotgun (WGS) entry which is preliminary data.</text>
</comment>
<proteinExistence type="predicted"/>
<dbReference type="Proteomes" id="UP001075354">
    <property type="component" value="Chromosome 10"/>
</dbReference>
<evidence type="ECO:0000313" key="1">
    <source>
        <dbReference type="EMBL" id="KAJ1523132.1"/>
    </source>
</evidence>